<feature type="transmembrane region" description="Helical" evidence="2">
    <location>
        <begin position="62"/>
        <end position="81"/>
    </location>
</feature>
<evidence type="ECO:0000313" key="3">
    <source>
        <dbReference type="EMBL" id="PHJ24778.1"/>
    </source>
</evidence>
<comment type="caution">
    <text evidence="3">The sequence shown here is derived from an EMBL/GenBank/DDBJ whole genome shotgun (WGS) entry which is preliminary data.</text>
</comment>
<name>A0A2C6LBY9_9APIC</name>
<keyword evidence="2" id="KW-0472">Membrane</keyword>
<dbReference type="GeneID" id="94424784"/>
<protein>
    <submittedName>
        <fullName evidence="3">Transmembrane protein</fullName>
    </submittedName>
</protein>
<evidence type="ECO:0000256" key="1">
    <source>
        <dbReference type="SAM" id="MobiDB-lite"/>
    </source>
</evidence>
<keyword evidence="2" id="KW-1133">Transmembrane helix</keyword>
<evidence type="ECO:0000313" key="4">
    <source>
        <dbReference type="Proteomes" id="UP000221165"/>
    </source>
</evidence>
<feature type="region of interest" description="Disordered" evidence="1">
    <location>
        <begin position="99"/>
        <end position="142"/>
    </location>
</feature>
<reference evidence="3 4" key="1">
    <citation type="journal article" date="2017" name="Int. J. Parasitol.">
        <title>The genome of the protozoan parasite Cystoisospora suis and a reverse vaccinology approach to identify vaccine candidates.</title>
        <authorList>
            <person name="Palmieri N."/>
            <person name="Shrestha A."/>
            <person name="Ruttkowski B."/>
            <person name="Beck T."/>
            <person name="Vogl C."/>
            <person name="Tomley F."/>
            <person name="Blake D.P."/>
            <person name="Joachim A."/>
        </authorList>
    </citation>
    <scope>NUCLEOTIDE SEQUENCE [LARGE SCALE GENOMIC DNA]</scope>
    <source>
        <strain evidence="3 4">Wien I</strain>
    </source>
</reference>
<proteinExistence type="predicted"/>
<dbReference type="Proteomes" id="UP000221165">
    <property type="component" value="Unassembled WGS sequence"/>
</dbReference>
<dbReference type="EMBL" id="MIGC01000542">
    <property type="protein sequence ID" value="PHJ24778.1"/>
    <property type="molecule type" value="Genomic_DNA"/>
</dbReference>
<dbReference type="OrthoDB" id="328588at2759"/>
<dbReference type="VEuPathDB" id="ToxoDB:CSUI_001367"/>
<keyword evidence="2 3" id="KW-0812">Transmembrane</keyword>
<dbReference type="RefSeq" id="XP_067926450.1">
    <property type="nucleotide sequence ID" value="XM_068061573.1"/>
</dbReference>
<gene>
    <name evidence="3" type="ORF">CSUI_001367</name>
</gene>
<keyword evidence="4" id="KW-1185">Reference proteome</keyword>
<accession>A0A2C6LBY9</accession>
<organism evidence="3 4">
    <name type="scientific">Cystoisospora suis</name>
    <dbReference type="NCBI Taxonomy" id="483139"/>
    <lineage>
        <taxon>Eukaryota</taxon>
        <taxon>Sar</taxon>
        <taxon>Alveolata</taxon>
        <taxon>Apicomplexa</taxon>
        <taxon>Conoidasida</taxon>
        <taxon>Coccidia</taxon>
        <taxon>Eucoccidiorida</taxon>
        <taxon>Eimeriorina</taxon>
        <taxon>Sarcocystidae</taxon>
        <taxon>Cystoisospora</taxon>
    </lineage>
</organism>
<evidence type="ECO:0000256" key="2">
    <source>
        <dbReference type="SAM" id="Phobius"/>
    </source>
</evidence>
<sequence>MGSVVIPARFLDAAVMALFAMVLSALMLYMFGEFWNFSQDPRFSQWKIGFFMQKLFPFKRNFDFNLTHILLLTVCVLLLSIRPDYELYPSAQQQSCRHAHGECDQRGSCSSDGSHQHRHRDDSPQVDAADNRGATSRSKKAH</sequence>
<feature type="transmembrane region" description="Helical" evidence="2">
    <location>
        <begin position="13"/>
        <end position="32"/>
    </location>
</feature>
<dbReference type="AlphaFoldDB" id="A0A2C6LBY9"/>